<proteinExistence type="predicted"/>
<feature type="domain" description="C2H2-type" evidence="11">
    <location>
        <begin position="488"/>
        <end position="516"/>
    </location>
</feature>
<evidence type="ECO:0000313" key="13">
    <source>
        <dbReference type="EMBL" id="CAF4943417.1"/>
    </source>
</evidence>
<dbReference type="GO" id="GO:0008270">
    <property type="term" value="F:zinc ion binding"/>
    <property type="evidence" value="ECO:0007669"/>
    <property type="project" value="UniProtKB-UniRule"/>
</dbReference>
<dbReference type="EMBL" id="CAJOBZ010000068">
    <property type="protein sequence ID" value="CAF4943417.1"/>
    <property type="molecule type" value="Genomic_DNA"/>
</dbReference>
<feature type="region of interest" description="Disordered" evidence="10">
    <location>
        <begin position="174"/>
        <end position="199"/>
    </location>
</feature>
<keyword evidence="4 8" id="KW-0863">Zinc-finger</keyword>
<dbReference type="GO" id="GO:0005634">
    <property type="term" value="C:nucleus"/>
    <property type="evidence" value="ECO:0007669"/>
    <property type="project" value="UniProtKB-SubCell"/>
</dbReference>
<keyword evidence="6" id="KW-0238">DNA-binding</keyword>
<feature type="binding site" evidence="9">
    <location>
        <position position="58"/>
    </location>
    <ligand>
        <name>Zn(2+)</name>
        <dbReference type="ChEBI" id="CHEBI:29105"/>
    </ligand>
</feature>
<dbReference type="Pfam" id="PF23561">
    <property type="entry name" value="zf-C2H2_15"/>
    <property type="match status" value="1"/>
</dbReference>
<evidence type="ECO:0000256" key="8">
    <source>
        <dbReference type="PROSITE-ProRule" id="PRU00042"/>
    </source>
</evidence>
<keyword evidence="14" id="KW-1185">Reference proteome</keyword>
<evidence type="ECO:0000256" key="3">
    <source>
        <dbReference type="ARBA" id="ARBA00022737"/>
    </source>
</evidence>
<feature type="domain" description="C2H2-type" evidence="11">
    <location>
        <begin position="371"/>
        <end position="399"/>
    </location>
</feature>
<dbReference type="SUPFAM" id="SSF57667">
    <property type="entry name" value="beta-beta-alpha zinc fingers"/>
    <property type="match status" value="5"/>
</dbReference>
<evidence type="ECO:0000256" key="4">
    <source>
        <dbReference type="ARBA" id="ARBA00022771"/>
    </source>
</evidence>
<feature type="domain" description="C2H2-type" evidence="11">
    <location>
        <begin position="455"/>
        <end position="485"/>
    </location>
</feature>
<evidence type="ECO:0000256" key="5">
    <source>
        <dbReference type="ARBA" id="ARBA00022833"/>
    </source>
</evidence>
<keyword evidence="2 9" id="KW-0479">Metal-binding</keyword>
<dbReference type="Proteomes" id="UP000663880">
    <property type="component" value="Unassembled WGS sequence"/>
</dbReference>
<dbReference type="Pfam" id="PF00096">
    <property type="entry name" value="zf-C2H2"/>
    <property type="match status" value="6"/>
</dbReference>
<evidence type="ECO:0000256" key="1">
    <source>
        <dbReference type="ARBA" id="ARBA00004123"/>
    </source>
</evidence>
<dbReference type="AlphaFoldDB" id="A0A821XIM2"/>
<dbReference type="InterPro" id="IPR022755">
    <property type="entry name" value="Znf_C2H2_jaz"/>
</dbReference>
<dbReference type="SUPFAM" id="SSF57716">
    <property type="entry name" value="Glucocorticoid receptor-like (DNA-binding domain)"/>
    <property type="match status" value="1"/>
</dbReference>
<feature type="domain" description="C2H2-type" evidence="11">
    <location>
        <begin position="286"/>
        <end position="313"/>
    </location>
</feature>
<dbReference type="InterPro" id="IPR013087">
    <property type="entry name" value="Znf_C2H2_type"/>
</dbReference>
<accession>A0A821XIM2</accession>
<feature type="domain" description="C2H2-type" evidence="11">
    <location>
        <begin position="341"/>
        <end position="366"/>
    </location>
</feature>
<evidence type="ECO:0000259" key="11">
    <source>
        <dbReference type="PROSITE" id="PS50157"/>
    </source>
</evidence>
<comment type="subcellular location">
    <subcellularLocation>
        <location evidence="1">Nucleus</location>
    </subcellularLocation>
</comment>
<keyword evidence="5 9" id="KW-0862">Zinc</keyword>
<reference evidence="13" key="1">
    <citation type="submission" date="2021-02" db="EMBL/GenBank/DDBJ databases">
        <authorList>
            <person name="Steward A R."/>
        </authorList>
    </citation>
    <scope>NUCLEOTIDE SEQUENCE</scope>
</reference>
<dbReference type="Gene3D" id="3.30.160.60">
    <property type="entry name" value="Classic Zinc Finger"/>
    <property type="match status" value="7"/>
</dbReference>
<name>A0A821XIM2_9NEOP</name>
<dbReference type="PROSITE" id="PS51915">
    <property type="entry name" value="ZAD"/>
    <property type="match status" value="1"/>
</dbReference>
<evidence type="ECO:0000313" key="14">
    <source>
        <dbReference type="Proteomes" id="UP000663880"/>
    </source>
</evidence>
<dbReference type="PROSITE" id="PS50157">
    <property type="entry name" value="ZINC_FINGER_C2H2_2"/>
    <property type="match status" value="11"/>
</dbReference>
<sequence length="647" mass="74682">MDSEDSKEIKVENNNAPICRCCLSTDRRMNKIDNFCYLLLDLAGIIVSESDGLPKYVCWECSALLRKSVKFKQKVLQIHSALCDYNNRCAPFSIDGQDPELTQYSMPYLVKTPTLSFCNNPKSKTGFYDVLQHETQRLGIELLPLAQDISAEIKHDIIDNDNIISDLIKNENVQTDNEEDYIPDNGDRTNDTDDSDESLSDVKKLRVRKRVKIKNKEDTTEVKVNRRVKNSKPDIASCLFKWLLFVKFIRTLNYNSVTGQRRRVESSPDDLSYTKEECKKTLTFPYVCHLCYKGFIYESKLQNHMKKHSPSRGSYKCEICSMYLPTNYSLSVHMLIHTRRFECLQCGRQMTDKDSIINHYRTEHEGIISMFTCHVCGKIFNNSKTLRGHVRNLHTLKRVKCDECDKTLINADALAEHKLIHQGVKEHACGVCGKRFRTRQQMRYHQTRHSDAKNYYCVECDIRFKTSHALNQHLKKTAKHIDEQSLIHPCPRCSKRFTNLSELTHHLSVQHDGVRAHRCPTCPAALATKSSLQKHVRMVHSGIKVHAKHVCDTCGRVFNAKSTLTNHIRTHTGEKPFECEQCGRHFAQRTALKTHVKLVHLKLHRNAKIKPKQPEDIIKYKEESPLVFEWPRQSAPGCEFFTVTAGP</sequence>
<feature type="binding site" evidence="9">
    <location>
        <position position="61"/>
    </location>
    <ligand>
        <name>Zn(2+)</name>
        <dbReference type="ChEBI" id="CHEBI:29105"/>
    </ligand>
</feature>
<feature type="domain" description="C2H2-type" evidence="11">
    <location>
        <begin position="427"/>
        <end position="454"/>
    </location>
</feature>
<dbReference type="GO" id="GO:0003677">
    <property type="term" value="F:DNA binding"/>
    <property type="evidence" value="ECO:0007669"/>
    <property type="project" value="UniProtKB-KW"/>
</dbReference>
<evidence type="ECO:0000256" key="2">
    <source>
        <dbReference type="ARBA" id="ARBA00022723"/>
    </source>
</evidence>
<dbReference type="FunFam" id="3.30.160.60:FF:001450">
    <property type="entry name" value="zinc finger protein 774"/>
    <property type="match status" value="1"/>
</dbReference>
<dbReference type="InterPro" id="IPR012934">
    <property type="entry name" value="Znf_AD"/>
</dbReference>
<evidence type="ECO:0000256" key="10">
    <source>
        <dbReference type="SAM" id="MobiDB-lite"/>
    </source>
</evidence>
<feature type="binding site" evidence="9">
    <location>
        <position position="22"/>
    </location>
    <ligand>
        <name>Zn(2+)</name>
        <dbReference type="ChEBI" id="CHEBI:29105"/>
    </ligand>
</feature>
<evidence type="ECO:0000256" key="9">
    <source>
        <dbReference type="PROSITE-ProRule" id="PRU01263"/>
    </source>
</evidence>
<feature type="domain" description="ZAD" evidence="12">
    <location>
        <begin position="17"/>
        <end position="85"/>
    </location>
</feature>
<dbReference type="FunFam" id="3.30.160.60:FF:003421">
    <property type="entry name" value="Si:dkey-7i4.10"/>
    <property type="match status" value="1"/>
</dbReference>
<keyword evidence="7" id="KW-0539">Nucleus</keyword>
<feature type="domain" description="C2H2-type" evidence="11">
    <location>
        <begin position="549"/>
        <end position="576"/>
    </location>
</feature>
<dbReference type="Pfam" id="PF12171">
    <property type="entry name" value="zf-C2H2_jaz"/>
    <property type="match status" value="1"/>
</dbReference>
<feature type="domain" description="C2H2-type" evidence="11">
    <location>
        <begin position="517"/>
        <end position="545"/>
    </location>
</feature>
<dbReference type="InterPro" id="IPR036236">
    <property type="entry name" value="Znf_C2H2_sf"/>
</dbReference>
<comment type="caution">
    <text evidence="13">The sequence shown here is derived from an EMBL/GenBank/DDBJ whole genome shotgun (WGS) entry which is preliminary data.</text>
</comment>
<protein>
    <submittedName>
        <fullName evidence="13">Uncharacterized protein</fullName>
    </submittedName>
</protein>
<evidence type="ECO:0000256" key="7">
    <source>
        <dbReference type="ARBA" id="ARBA00023242"/>
    </source>
</evidence>
<dbReference type="PANTHER" id="PTHR24409">
    <property type="entry name" value="ZINC FINGER PROTEIN 142"/>
    <property type="match status" value="1"/>
</dbReference>
<gene>
    <name evidence="13" type="ORF">PMACD_LOCUS14941</name>
</gene>
<dbReference type="InterPro" id="IPR056436">
    <property type="entry name" value="Znf-C2H2_ZIC1-5/GLI1-3-like"/>
</dbReference>
<keyword evidence="3" id="KW-0677">Repeat</keyword>
<dbReference type="SMART" id="SM00355">
    <property type="entry name" value="ZnF_C2H2"/>
    <property type="match status" value="11"/>
</dbReference>
<evidence type="ECO:0000256" key="6">
    <source>
        <dbReference type="ARBA" id="ARBA00023125"/>
    </source>
</evidence>
<dbReference type="SMART" id="SM00868">
    <property type="entry name" value="zf-AD"/>
    <property type="match status" value="1"/>
</dbReference>
<feature type="domain" description="C2H2-type" evidence="11">
    <location>
        <begin position="577"/>
        <end position="600"/>
    </location>
</feature>
<feature type="binding site" evidence="9">
    <location>
        <position position="19"/>
    </location>
    <ligand>
        <name>Zn(2+)</name>
        <dbReference type="ChEBI" id="CHEBI:29105"/>
    </ligand>
</feature>
<organism evidence="13 14">
    <name type="scientific">Pieris macdunnoughi</name>
    <dbReference type="NCBI Taxonomy" id="345717"/>
    <lineage>
        <taxon>Eukaryota</taxon>
        <taxon>Metazoa</taxon>
        <taxon>Ecdysozoa</taxon>
        <taxon>Arthropoda</taxon>
        <taxon>Hexapoda</taxon>
        <taxon>Insecta</taxon>
        <taxon>Pterygota</taxon>
        <taxon>Neoptera</taxon>
        <taxon>Endopterygota</taxon>
        <taxon>Lepidoptera</taxon>
        <taxon>Glossata</taxon>
        <taxon>Ditrysia</taxon>
        <taxon>Papilionoidea</taxon>
        <taxon>Pieridae</taxon>
        <taxon>Pierinae</taxon>
        <taxon>Pieris</taxon>
    </lineage>
</organism>
<feature type="domain" description="C2H2-type" evidence="11">
    <location>
        <begin position="315"/>
        <end position="342"/>
    </location>
</feature>
<dbReference type="OrthoDB" id="654211at2759"/>
<evidence type="ECO:0000259" key="12">
    <source>
        <dbReference type="PROSITE" id="PS51915"/>
    </source>
</evidence>
<feature type="domain" description="C2H2-type" evidence="11">
    <location>
        <begin position="399"/>
        <end position="426"/>
    </location>
</feature>
<dbReference type="PROSITE" id="PS00028">
    <property type="entry name" value="ZINC_FINGER_C2H2_1"/>
    <property type="match status" value="10"/>
</dbReference>